<evidence type="ECO:0000256" key="1">
    <source>
        <dbReference type="SAM" id="MobiDB-lite"/>
    </source>
</evidence>
<protein>
    <submittedName>
        <fullName evidence="2">Uncharacterized protein</fullName>
    </submittedName>
</protein>
<evidence type="ECO:0000313" key="2">
    <source>
        <dbReference type="EMBL" id="CUX41419.1"/>
    </source>
</evidence>
<sequence>MEERTMTAKPECVSDLLRELYRGLNAELAEKGHIHLDRAMSSRLVMNVGKIADYARNLENAWSCAEWNRRAFEDRLKLISDMTAVTAEVLQLMRPDIEGGGNVVQFRPKPSNSPAPSAPPGGDAA</sequence>
<evidence type="ECO:0000313" key="3">
    <source>
        <dbReference type="Proteomes" id="UP000191987"/>
    </source>
</evidence>
<dbReference type="Proteomes" id="UP000191987">
    <property type="component" value="Unassembled WGS sequence"/>
</dbReference>
<proteinExistence type="predicted"/>
<dbReference type="AlphaFoldDB" id="A0A1S7QT10"/>
<gene>
    <name evidence="2" type="ORF">AGR7C_Lc100129</name>
</gene>
<feature type="region of interest" description="Disordered" evidence="1">
    <location>
        <begin position="100"/>
        <end position="125"/>
    </location>
</feature>
<dbReference type="EMBL" id="FBWG01000028">
    <property type="protein sequence ID" value="CUX41419.1"/>
    <property type="molecule type" value="Genomic_DNA"/>
</dbReference>
<reference evidence="2 3" key="1">
    <citation type="submission" date="2016-01" db="EMBL/GenBank/DDBJ databases">
        <authorList>
            <person name="Oliw E.H."/>
        </authorList>
    </citation>
    <scope>NUCLEOTIDE SEQUENCE [LARGE SCALE GENOMIC DNA]</scope>
    <source>
        <strain evidence="2 3">Zutra 3-1</strain>
    </source>
</reference>
<organism evidence="2 3">
    <name type="scientific">Agrobacterium deltaense Zutra 3/1</name>
    <dbReference type="NCBI Taxonomy" id="1183427"/>
    <lineage>
        <taxon>Bacteria</taxon>
        <taxon>Pseudomonadati</taxon>
        <taxon>Pseudomonadota</taxon>
        <taxon>Alphaproteobacteria</taxon>
        <taxon>Hyphomicrobiales</taxon>
        <taxon>Rhizobiaceae</taxon>
        <taxon>Rhizobium/Agrobacterium group</taxon>
        <taxon>Agrobacterium</taxon>
    </lineage>
</organism>
<name>A0A1S7QT10_9HYPH</name>
<accession>A0A1S7QT10</accession>